<evidence type="ECO:0008006" key="3">
    <source>
        <dbReference type="Google" id="ProtNLM"/>
    </source>
</evidence>
<protein>
    <recommendedName>
        <fullName evidence="3">BON domain-containing protein</fullName>
    </recommendedName>
</protein>
<keyword evidence="2" id="KW-1185">Reference proteome</keyword>
<dbReference type="EMBL" id="JAFLNC010000006">
    <property type="protein sequence ID" value="MBO0335342.1"/>
    <property type="molecule type" value="Genomic_DNA"/>
</dbReference>
<organism evidence="1 2">
    <name type="scientific">Sneathiella sedimenti</name>
    <dbReference type="NCBI Taxonomy" id="2816034"/>
    <lineage>
        <taxon>Bacteria</taxon>
        <taxon>Pseudomonadati</taxon>
        <taxon>Pseudomonadota</taxon>
        <taxon>Alphaproteobacteria</taxon>
        <taxon>Sneathiellales</taxon>
        <taxon>Sneathiellaceae</taxon>
        <taxon>Sneathiella</taxon>
    </lineage>
</organism>
<reference evidence="1 2" key="1">
    <citation type="submission" date="2021-03" db="EMBL/GenBank/DDBJ databases">
        <title>Sneathiella sp. CAU 1612 isolated from Kang Won-do.</title>
        <authorList>
            <person name="Kim W."/>
        </authorList>
    </citation>
    <scope>NUCLEOTIDE SEQUENCE [LARGE SCALE GENOMIC DNA]</scope>
    <source>
        <strain evidence="1 2">CAU 1612</strain>
    </source>
</reference>
<evidence type="ECO:0000313" key="2">
    <source>
        <dbReference type="Proteomes" id="UP000664761"/>
    </source>
</evidence>
<comment type="caution">
    <text evidence="1">The sequence shown here is derived from an EMBL/GenBank/DDBJ whole genome shotgun (WGS) entry which is preliminary data.</text>
</comment>
<dbReference type="RefSeq" id="WP_207047659.1">
    <property type="nucleotide sequence ID" value="NZ_JAFLNC010000006.1"/>
</dbReference>
<evidence type="ECO:0000313" key="1">
    <source>
        <dbReference type="EMBL" id="MBO0335342.1"/>
    </source>
</evidence>
<name>A0ABS3FAH9_9PROT</name>
<dbReference type="Proteomes" id="UP000664761">
    <property type="component" value="Unassembled WGS sequence"/>
</dbReference>
<accession>A0ABS3FAH9</accession>
<sequence length="69" mass="7834">MEWEAQRLCTEAGDYELFVEKQKLDWECDQPIDQWKWAVVIHGTIVASGTAKDLEGAQRIAEASIPQEA</sequence>
<proteinExistence type="predicted"/>
<gene>
    <name evidence="1" type="ORF">J0X12_17100</name>
</gene>